<sequence length="311" mass="36735">MNRENLKEYIKEIERQKQNNSQFNNIFLDQHNTKSILRYFNVKYHSMNAHEQFIDNIGDFIENALDVSPNQHKRYIIKTDTAGTGVHFAAANVFKDIKNNVSIIFVDPSLGENIFIPFQLKYSEKRKKHNDKLKTLYIYSQIQNSPADCLLFCLHFIKKMHKYSQHFTEIHRNIFNNAITFINEYNKYYSPRPREKLLSDEICVEYQVVCFDQAIKLLPIDFFKHSHSMKPIHAYLQHHPSKNAITVNKKGETLEARYQSHIVTRNIDGKQRTYSKSIEEKRLSLAKAALITETEKERQMAMALLWLEESN</sequence>
<proteinExistence type="inferred from homology"/>
<gene>
    <name evidence="6" type="ORF">Xbed_02077</name>
</gene>
<accession>A0A1Y2SMH3</accession>
<evidence type="ECO:0000313" key="6">
    <source>
        <dbReference type="EMBL" id="OTA19767.1"/>
    </source>
</evidence>
<evidence type="ECO:0000256" key="5">
    <source>
        <dbReference type="ARBA" id="ARBA00048662"/>
    </source>
</evidence>
<dbReference type="Proteomes" id="UP000194204">
    <property type="component" value="Unassembled WGS sequence"/>
</dbReference>
<dbReference type="OrthoDB" id="6441265at2"/>
<comment type="similarity">
    <text evidence="3">Belongs to the acetyltransferase YopJ family.</text>
</comment>
<dbReference type="GO" id="GO:0016746">
    <property type="term" value="F:acyltransferase activity"/>
    <property type="evidence" value="ECO:0007669"/>
    <property type="project" value="UniProtKB-KW"/>
</dbReference>
<keyword evidence="2" id="KW-0012">Acyltransferase</keyword>
<dbReference type="InterPro" id="IPR005083">
    <property type="entry name" value="YopJ-like"/>
</dbReference>
<evidence type="ECO:0000256" key="1">
    <source>
        <dbReference type="ARBA" id="ARBA00022679"/>
    </source>
</evidence>
<keyword evidence="7" id="KW-1185">Reference proteome</keyword>
<evidence type="ECO:0000256" key="2">
    <source>
        <dbReference type="ARBA" id="ARBA00023315"/>
    </source>
</evidence>
<evidence type="ECO:0000256" key="3">
    <source>
        <dbReference type="ARBA" id="ARBA00023785"/>
    </source>
</evidence>
<dbReference type="RefSeq" id="WP_086112838.1">
    <property type="nucleotide sequence ID" value="NZ_CAWNHF010000057.1"/>
</dbReference>
<evidence type="ECO:0000256" key="4">
    <source>
        <dbReference type="ARBA" id="ARBA00048364"/>
    </source>
</evidence>
<comment type="catalytic activity">
    <reaction evidence="4">
        <text>L-threonyl-[protein] + acetyl-CoA = O-acetyl-L-threonyl-[protein] + CoA</text>
        <dbReference type="Rhea" id="RHEA:65340"/>
        <dbReference type="Rhea" id="RHEA-COMP:11060"/>
        <dbReference type="Rhea" id="RHEA-COMP:16780"/>
        <dbReference type="ChEBI" id="CHEBI:30013"/>
        <dbReference type="ChEBI" id="CHEBI:57287"/>
        <dbReference type="ChEBI" id="CHEBI:57288"/>
        <dbReference type="ChEBI" id="CHEBI:141025"/>
    </reaction>
    <physiologicalReaction direction="left-to-right" evidence="4">
        <dbReference type="Rhea" id="RHEA:65341"/>
    </physiologicalReaction>
</comment>
<evidence type="ECO:0000313" key="7">
    <source>
        <dbReference type="Proteomes" id="UP000194204"/>
    </source>
</evidence>
<keyword evidence="1 6" id="KW-0808">Transferase</keyword>
<dbReference type="Pfam" id="PF03421">
    <property type="entry name" value="Acetyltransf_14"/>
    <property type="match status" value="1"/>
</dbReference>
<name>A0A1Y2SMH3_9GAMM</name>
<dbReference type="STRING" id="40578.Xbed_02077"/>
<comment type="catalytic activity">
    <reaction evidence="5">
        <text>L-seryl-[protein] + acetyl-CoA = O-acetyl-L-seryl-[protein] + CoA</text>
        <dbReference type="Rhea" id="RHEA:59392"/>
        <dbReference type="Rhea" id="RHEA-COMP:9863"/>
        <dbReference type="Rhea" id="RHEA-COMP:15352"/>
        <dbReference type="ChEBI" id="CHEBI:29999"/>
        <dbReference type="ChEBI" id="CHEBI:57287"/>
        <dbReference type="ChEBI" id="CHEBI:57288"/>
        <dbReference type="ChEBI" id="CHEBI:141128"/>
    </reaction>
    <physiologicalReaction direction="left-to-right" evidence="5">
        <dbReference type="Rhea" id="RHEA:59393"/>
    </physiologicalReaction>
</comment>
<reference evidence="6 7" key="1">
    <citation type="submission" date="2017-01" db="EMBL/GenBank/DDBJ databases">
        <title>Deconstructing symbiosis and pathogenesis requirements using a combined genomic-metabolomic approach.</title>
        <authorList>
            <person name="Tobias N.J."/>
            <person name="Wolff H."/>
            <person name="Djahanschiri B."/>
            <person name="Ebersberger I."/>
            <person name="Bode H.B."/>
        </authorList>
    </citation>
    <scope>NUCLEOTIDE SEQUENCE [LARGE SCALE GENOMIC DNA]</scope>
    <source>
        <strain evidence="6 7">DSM 4764</strain>
    </source>
</reference>
<comment type="caution">
    <text evidence="6">The sequence shown here is derived from an EMBL/GenBank/DDBJ whole genome shotgun (WGS) entry which is preliminary data.</text>
</comment>
<dbReference type="AlphaFoldDB" id="A0A1Y2SMH3"/>
<dbReference type="EMBL" id="MUBK01000015">
    <property type="protein sequence ID" value="OTA19767.1"/>
    <property type="molecule type" value="Genomic_DNA"/>
</dbReference>
<protein>
    <submittedName>
        <fullName evidence="6">Type III secretion system effector VopA, acetyltransferase</fullName>
    </submittedName>
</protein>
<organism evidence="6 7">
    <name type="scientific">Xenorhabdus beddingii</name>
    <dbReference type="NCBI Taxonomy" id="40578"/>
    <lineage>
        <taxon>Bacteria</taxon>
        <taxon>Pseudomonadati</taxon>
        <taxon>Pseudomonadota</taxon>
        <taxon>Gammaproteobacteria</taxon>
        <taxon>Enterobacterales</taxon>
        <taxon>Morganellaceae</taxon>
        <taxon>Xenorhabdus</taxon>
    </lineage>
</organism>